<accession>A0A024HG55</accession>
<evidence type="ECO:0000256" key="1">
    <source>
        <dbReference type="SAM" id="MobiDB-lite"/>
    </source>
</evidence>
<feature type="domain" description="Flagellar hook-length control protein-like C-terminal" evidence="2">
    <location>
        <begin position="275"/>
        <end position="356"/>
    </location>
</feature>
<feature type="compositionally biased region" description="Basic and acidic residues" evidence="1">
    <location>
        <begin position="34"/>
        <end position="57"/>
    </location>
</feature>
<dbReference type="CDD" id="cd17470">
    <property type="entry name" value="T3SS_Flik_C"/>
    <property type="match status" value="1"/>
</dbReference>
<protein>
    <submittedName>
        <fullName evidence="3">Putative DNA helicase</fullName>
        <ecNumber evidence="3">3.6.1.-</ecNumber>
    </submittedName>
</protein>
<dbReference type="PANTHER" id="PTHR37533">
    <property type="entry name" value="FLAGELLAR HOOK-LENGTH CONTROL PROTEIN"/>
    <property type="match status" value="1"/>
</dbReference>
<dbReference type="InterPro" id="IPR021136">
    <property type="entry name" value="Flagellar_hook_control-like_C"/>
</dbReference>
<feature type="compositionally biased region" description="Basic and acidic residues" evidence="1">
    <location>
        <begin position="388"/>
        <end position="400"/>
    </location>
</feature>
<gene>
    <name evidence="3" type="primary">LafE</name>
    <name evidence="3" type="ORF">PKB_2534</name>
</gene>
<dbReference type="Pfam" id="PF02120">
    <property type="entry name" value="Flg_hook"/>
    <property type="match status" value="1"/>
</dbReference>
<evidence type="ECO:0000259" key="2">
    <source>
        <dbReference type="Pfam" id="PF02120"/>
    </source>
</evidence>
<feature type="region of interest" description="Disordered" evidence="1">
    <location>
        <begin position="88"/>
        <end position="111"/>
    </location>
</feature>
<dbReference type="GO" id="GO:0016787">
    <property type="term" value="F:hydrolase activity"/>
    <property type="evidence" value="ECO:0007669"/>
    <property type="project" value="UniProtKB-KW"/>
</dbReference>
<dbReference type="PANTHER" id="PTHR37533:SF2">
    <property type="entry name" value="FLAGELLAR HOOK-LENGTH CONTROL PROTEIN"/>
    <property type="match status" value="1"/>
</dbReference>
<dbReference type="InterPro" id="IPR052563">
    <property type="entry name" value="FliK"/>
</dbReference>
<organism evidence="3 4">
    <name type="scientific">Pseudomonas knackmussii (strain DSM 6978 / CCUG 54928 / LMG 23759 / B13)</name>
    <dbReference type="NCBI Taxonomy" id="1301098"/>
    <lineage>
        <taxon>Bacteria</taxon>
        <taxon>Pseudomonadati</taxon>
        <taxon>Pseudomonadota</taxon>
        <taxon>Gammaproteobacteria</taxon>
        <taxon>Pseudomonadales</taxon>
        <taxon>Pseudomonadaceae</taxon>
        <taxon>Pseudomonas</taxon>
    </lineage>
</organism>
<keyword evidence="3" id="KW-0067">ATP-binding</keyword>
<keyword evidence="3" id="KW-0378">Hydrolase</keyword>
<feature type="compositionally biased region" description="Polar residues" evidence="1">
    <location>
        <begin position="88"/>
        <end position="104"/>
    </location>
</feature>
<dbReference type="PATRIC" id="fig|1301098.3.peg.2541"/>
<evidence type="ECO:0000313" key="3">
    <source>
        <dbReference type="EMBL" id="CDF83881.1"/>
    </source>
</evidence>
<feature type="compositionally biased region" description="Low complexity" evidence="1">
    <location>
        <begin position="354"/>
        <end position="368"/>
    </location>
</feature>
<dbReference type="EMBL" id="HG322950">
    <property type="protein sequence ID" value="CDF83881.1"/>
    <property type="molecule type" value="Genomic_DNA"/>
</dbReference>
<dbReference type="EC" id="3.6.1.-" evidence="3"/>
<keyword evidence="3" id="KW-0347">Helicase</keyword>
<dbReference type="OrthoDB" id="1792985at2"/>
<dbReference type="AlphaFoldDB" id="A0A024HG55"/>
<sequence length="400" mass="41165">MLQVNPGLAAKATPGNDAPLPAAQPGSVPAMGRADGDRDTKDAKGAKGKAEAARDGATDAVVPGDVFGAQLALQADAAQDAVPVQATGADTPQDAQAATPTPTDVPQAEPAQSVVPAAEQWLASMLGQREVTLQARDSGADASGVAQGVLKAAQAAASALPQWRSGLPAVQAMPVQPAGGQALPLAALPKEAHATPDAAPGKTDSTLDDTLRSQLDRLASQVGEPAGASPAASAPTAPAQPSTAPASMPVPERQLSLQAPAERWGEQMLDALRDNVELQLKQNQQSASIRLDPAELGRLDIHLSQEAGRLTVQIHAQQSDVARMIQQGAERLRQDIAGNGLQVVDVQVSDGRTAQQGSQQQAQQGRAAPWLEETQVRAANGEQGTPEDAERRPRDVLVTV</sequence>
<feature type="region of interest" description="Disordered" evidence="1">
    <location>
        <begin position="1"/>
        <end position="59"/>
    </location>
</feature>
<dbReference type="Proteomes" id="UP000025241">
    <property type="component" value="Chromosome I"/>
</dbReference>
<dbReference type="STRING" id="1301098.PKB_2534"/>
<feature type="region of interest" description="Disordered" evidence="1">
    <location>
        <begin position="352"/>
        <end position="400"/>
    </location>
</feature>
<reference evidence="3 4" key="1">
    <citation type="submission" date="2013-03" db="EMBL/GenBank/DDBJ databases">
        <authorList>
            <person name="Linke B."/>
        </authorList>
    </citation>
    <scope>NUCLEOTIDE SEQUENCE [LARGE SCALE GENOMIC DNA]</scope>
    <source>
        <strain evidence="3 4">B13</strain>
    </source>
</reference>
<dbReference type="InterPro" id="IPR038610">
    <property type="entry name" value="FliK-like_C_sf"/>
</dbReference>
<keyword evidence="4" id="KW-1185">Reference proteome</keyword>
<feature type="compositionally biased region" description="Low complexity" evidence="1">
    <location>
        <begin position="225"/>
        <end position="249"/>
    </location>
</feature>
<reference evidence="3 4" key="2">
    <citation type="submission" date="2014-05" db="EMBL/GenBank/DDBJ databases">
        <title>Genome sequence of the 3-chlorobenzoate degrading bacterium Pseudomonas knackmussii B13 shows multiple evidence for horizontal gene transfer.</title>
        <authorList>
            <person name="Miyazaki R."/>
            <person name="Bertelli C."/>
            <person name="Falquet L."/>
            <person name="Robinson-Rechavi M."/>
            <person name="Gharib W."/>
            <person name="Roy S."/>
            <person name="Van der Meer J.R."/>
        </authorList>
    </citation>
    <scope>NUCLEOTIDE SEQUENCE [LARGE SCALE GENOMIC DNA]</scope>
    <source>
        <strain evidence="3 4">B13</strain>
    </source>
</reference>
<dbReference type="KEGG" id="pkc:PKB_2534"/>
<feature type="region of interest" description="Disordered" evidence="1">
    <location>
        <begin position="221"/>
        <end position="253"/>
    </location>
</feature>
<dbReference type="HOGENOM" id="CLU_688607_0_0_6"/>
<dbReference type="Gene3D" id="3.30.750.140">
    <property type="match status" value="1"/>
</dbReference>
<dbReference type="GO" id="GO:0004386">
    <property type="term" value="F:helicase activity"/>
    <property type="evidence" value="ECO:0007669"/>
    <property type="project" value="UniProtKB-KW"/>
</dbReference>
<dbReference type="eggNOG" id="COG3144">
    <property type="taxonomic scope" value="Bacteria"/>
</dbReference>
<dbReference type="RefSeq" id="WP_052355262.1">
    <property type="nucleotide sequence ID" value="NZ_HG322950.1"/>
</dbReference>
<evidence type="ECO:0000313" key="4">
    <source>
        <dbReference type="Proteomes" id="UP000025241"/>
    </source>
</evidence>
<keyword evidence="3" id="KW-0547">Nucleotide-binding</keyword>
<proteinExistence type="predicted"/>
<name>A0A024HG55_PSEKB</name>